<dbReference type="PANTHER" id="PTHR43031:SF1">
    <property type="entry name" value="PYRIDINE NUCLEOTIDE-DISULPHIDE OXIDOREDUCTASE"/>
    <property type="match status" value="1"/>
</dbReference>
<dbReference type="InterPro" id="IPR050229">
    <property type="entry name" value="GlpE_sulfurtransferase"/>
</dbReference>
<evidence type="ECO:0000259" key="2">
    <source>
        <dbReference type="PROSITE" id="PS50206"/>
    </source>
</evidence>
<name>A0A9D1D045_9FIRM</name>
<dbReference type="PROSITE" id="PS50206">
    <property type="entry name" value="RHODANESE_3"/>
    <property type="match status" value="1"/>
</dbReference>
<dbReference type="PANTHER" id="PTHR43031">
    <property type="entry name" value="FAD-DEPENDENT OXIDOREDUCTASE"/>
    <property type="match status" value="1"/>
</dbReference>
<dbReference type="SMART" id="SM00450">
    <property type="entry name" value="RHOD"/>
    <property type="match status" value="1"/>
</dbReference>
<dbReference type="Gene3D" id="3.40.250.10">
    <property type="entry name" value="Rhodanese-like domain"/>
    <property type="match status" value="1"/>
</dbReference>
<reference evidence="3" key="2">
    <citation type="journal article" date="2021" name="PeerJ">
        <title>Extensive microbial diversity within the chicken gut microbiome revealed by metagenomics and culture.</title>
        <authorList>
            <person name="Gilroy R."/>
            <person name="Ravi A."/>
            <person name="Getino M."/>
            <person name="Pursley I."/>
            <person name="Horton D.L."/>
            <person name="Alikhan N.F."/>
            <person name="Baker D."/>
            <person name="Gharbi K."/>
            <person name="Hall N."/>
            <person name="Watson M."/>
            <person name="Adriaenssens E.M."/>
            <person name="Foster-Nyarko E."/>
            <person name="Jarju S."/>
            <person name="Secka A."/>
            <person name="Antonio M."/>
            <person name="Oren A."/>
            <person name="Chaudhuri R.R."/>
            <person name="La Ragione R."/>
            <person name="Hildebrand F."/>
            <person name="Pallen M.J."/>
        </authorList>
    </citation>
    <scope>NUCLEOTIDE SEQUENCE</scope>
    <source>
        <strain evidence="3">CHK147-3167</strain>
    </source>
</reference>
<feature type="domain" description="Rhodanese" evidence="2">
    <location>
        <begin position="46"/>
        <end position="128"/>
    </location>
</feature>
<dbReference type="CDD" id="cd00158">
    <property type="entry name" value="RHOD"/>
    <property type="match status" value="1"/>
</dbReference>
<feature type="transmembrane region" description="Helical" evidence="1">
    <location>
        <begin position="9"/>
        <end position="25"/>
    </location>
</feature>
<dbReference type="EMBL" id="DVFV01000096">
    <property type="protein sequence ID" value="HIQ91051.1"/>
    <property type="molecule type" value="Genomic_DNA"/>
</dbReference>
<keyword evidence="1" id="KW-1133">Transmembrane helix</keyword>
<gene>
    <name evidence="3" type="ORF">IAB27_05465</name>
</gene>
<keyword evidence="1" id="KW-0812">Transmembrane</keyword>
<accession>A0A9D1D045</accession>
<dbReference type="AlphaFoldDB" id="A0A9D1D045"/>
<organism evidence="3 4">
    <name type="scientific">Candidatus Coprosoma intestinipullorum</name>
    <dbReference type="NCBI Taxonomy" id="2840752"/>
    <lineage>
        <taxon>Bacteria</taxon>
        <taxon>Bacillati</taxon>
        <taxon>Bacillota</taxon>
        <taxon>Bacillota incertae sedis</taxon>
        <taxon>Candidatus Coprosoma</taxon>
    </lineage>
</organism>
<keyword evidence="1" id="KW-0472">Membrane</keyword>
<protein>
    <submittedName>
        <fullName evidence="3">Rhodanese-like domain-containing protein</fullName>
    </submittedName>
</protein>
<dbReference type="InterPro" id="IPR001763">
    <property type="entry name" value="Rhodanese-like_dom"/>
</dbReference>
<sequence>MEFIEKHKLLIAIIILIILVIFIAGQNKTPSIINATNPESVSELVSDDEVVIIDVREEEEYNEGHIPQARNIPYTQIKNKVDYDLDTKIAVYCQTGARSHLAAVQLNQMGYKYVYDMGGIENYTGKLSK</sequence>
<proteinExistence type="predicted"/>
<evidence type="ECO:0000256" key="1">
    <source>
        <dbReference type="SAM" id="Phobius"/>
    </source>
</evidence>
<comment type="caution">
    <text evidence="3">The sequence shown here is derived from an EMBL/GenBank/DDBJ whole genome shotgun (WGS) entry which is preliminary data.</text>
</comment>
<evidence type="ECO:0000313" key="3">
    <source>
        <dbReference type="EMBL" id="HIQ91051.1"/>
    </source>
</evidence>
<dbReference type="InterPro" id="IPR036873">
    <property type="entry name" value="Rhodanese-like_dom_sf"/>
</dbReference>
<reference evidence="3" key="1">
    <citation type="submission" date="2020-10" db="EMBL/GenBank/DDBJ databases">
        <authorList>
            <person name="Gilroy R."/>
        </authorList>
    </citation>
    <scope>NUCLEOTIDE SEQUENCE</scope>
    <source>
        <strain evidence="3">CHK147-3167</strain>
    </source>
</reference>
<dbReference type="SUPFAM" id="SSF52821">
    <property type="entry name" value="Rhodanese/Cell cycle control phosphatase"/>
    <property type="match status" value="1"/>
</dbReference>
<dbReference type="Pfam" id="PF00581">
    <property type="entry name" value="Rhodanese"/>
    <property type="match status" value="1"/>
</dbReference>
<dbReference type="Proteomes" id="UP000886786">
    <property type="component" value="Unassembled WGS sequence"/>
</dbReference>
<evidence type="ECO:0000313" key="4">
    <source>
        <dbReference type="Proteomes" id="UP000886786"/>
    </source>
</evidence>